<proteinExistence type="predicted"/>
<name>A0ACB6RL45_9PLEO</name>
<dbReference type="Proteomes" id="UP000799754">
    <property type="component" value="Unassembled WGS sequence"/>
</dbReference>
<evidence type="ECO:0000313" key="1">
    <source>
        <dbReference type="EMBL" id="KAF2622489.1"/>
    </source>
</evidence>
<sequence>MPVAVEECGHIFSFRYLEKWARSKNAARNRCPVCGGAMFSRGENVDPDLSDSSGSSEGSNMSDVESDDDLGIDDGSSYSEGSDYETDSSSDADSTKGPESSRILGASDNLALADSSNISHGQEKSGGSKGLSTREPSSNAGALSGT</sequence>
<gene>
    <name evidence="1" type="ORF">BU25DRAFT_425657</name>
</gene>
<accession>A0ACB6RL45</accession>
<dbReference type="EMBL" id="MU006744">
    <property type="protein sequence ID" value="KAF2622489.1"/>
    <property type="molecule type" value="Genomic_DNA"/>
</dbReference>
<protein>
    <submittedName>
        <fullName evidence="1">Uncharacterized protein</fullName>
    </submittedName>
</protein>
<comment type="caution">
    <text evidence="1">The sequence shown here is derived from an EMBL/GenBank/DDBJ whole genome shotgun (WGS) entry which is preliminary data.</text>
</comment>
<organism evidence="1 2">
    <name type="scientific">Macroventuria anomochaeta</name>
    <dbReference type="NCBI Taxonomy" id="301207"/>
    <lineage>
        <taxon>Eukaryota</taxon>
        <taxon>Fungi</taxon>
        <taxon>Dikarya</taxon>
        <taxon>Ascomycota</taxon>
        <taxon>Pezizomycotina</taxon>
        <taxon>Dothideomycetes</taxon>
        <taxon>Pleosporomycetidae</taxon>
        <taxon>Pleosporales</taxon>
        <taxon>Pleosporineae</taxon>
        <taxon>Didymellaceae</taxon>
        <taxon>Macroventuria</taxon>
    </lineage>
</organism>
<reference evidence="1" key="1">
    <citation type="journal article" date="2020" name="Stud. Mycol.">
        <title>101 Dothideomycetes genomes: a test case for predicting lifestyles and emergence of pathogens.</title>
        <authorList>
            <person name="Haridas S."/>
            <person name="Albert R."/>
            <person name="Binder M."/>
            <person name="Bloem J."/>
            <person name="Labutti K."/>
            <person name="Salamov A."/>
            <person name="Andreopoulos B."/>
            <person name="Baker S."/>
            <person name="Barry K."/>
            <person name="Bills G."/>
            <person name="Bluhm B."/>
            <person name="Cannon C."/>
            <person name="Castanera R."/>
            <person name="Culley D."/>
            <person name="Daum C."/>
            <person name="Ezra D."/>
            <person name="Gonzalez J."/>
            <person name="Henrissat B."/>
            <person name="Kuo A."/>
            <person name="Liang C."/>
            <person name="Lipzen A."/>
            <person name="Lutzoni F."/>
            <person name="Magnuson J."/>
            <person name="Mondo S."/>
            <person name="Nolan M."/>
            <person name="Ohm R."/>
            <person name="Pangilinan J."/>
            <person name="Park H.-J."/>
            <person name="Ramirez L."/>
            <person name="Alfaro M."/>
            <person name="Sun H."/>
            <person name="Tritt A."/>
            <person name="Yoshinaga Y."/>
            <person name="Zwiers L.-H."/>
            <person name="Turgeon B."/>
            <person name="Goodwin S."/>
            <person name="Spatafora J."/>
            <person name="Crous P."/>
            <person name="Grigoriev I."/>
        </authorList>
    </citation>
    <scope>NUCLEOTIDE SEQUENCE</scope>
    <source>
        <strain evidence="1">CBS 525.71</strain>
    </source>
</reference>
<evidence type="ECO:0000313" key="2">
    <source>
        <dbReference type="Proteomes" id="UP000799754"/>
    </source>
</evidence>
<keyword evidence="2" id="KW-1185">Reference proteome</keyword>